<keyword evidence="1" id="KW-0732">Signal</keyword>
<dbReference type="OMA" id="MTSRGYM"/>
<keyword evidence="3" id="KW-1185">Reference proteome</keyword>
<dbReference type="InParanoid" id="A0A0Q2MBS9"/>
<dbReference type="EMBL" id="LKHS01000013">
    <property type="protein sequence ID" value="KQH85202.1"/>
    <property type="molecule type" value="Genomic_DNA"/>
</dbReference>
<sequence>MKKLVLAASIALLTACAAPQQQQINFMPQPVLSKSDIVKGSTFTFVSKDVRSAQYVALVDSGRNNIEPVHAKQNVRIALENALSEQFGSQGFRLTVNSENTLTLEVQEALVNVKHSVFENEMDAKVTLELTAETPKGKLVKSYNGSAKRTAPLSASDEDIEMVLNDVVNLVLKEIANDSELQTYMKDRFHD</sequence>
<protein>
    <recommendedName>
        <fullName evidence="4">Lipoprotein</fullName>
    </recommendedName>
</protein>
<dbReference type="OrthoDB" id="5900953at2"/>
<feature type="chain" id="PRO_5006194467" description="Lipoprotein" evidence="1">
    <location>
        <begin position="18"/>
        <end position="191"/>
    </location>
</feature>
<dbReference type="Proteomes" id="UP000051221">
    <property type="component" value="Unassembled WGS sequence"/>
</dbReference>
<evidence type="ECO:0008006" key="4">
    <source>
        <dbReference type="Google" id="ProtNLM"/>
    </source>
</evidence>
<comment type="caution">
    <text evidence="2">The sequence shown here is derived from an EMBL/GenBank/DDBJ whole genome shotgun (WGS) entry which is preliminary data.</text>
</comment>
<dbReference type="Pfam" id="PF03923">
    <property type="entry name" value="Lipoprotein_16"/>
    <property type="match status" value="1"/>
</dbReference>
<dbReference type="AlphaFoldDB" id="A0A0Q2MBS9"/>
<dbReference type="InterPro" id="IPR005619">
    <property type="entry name" value="Uncharacterised_YajG"/>
</dbReference>
<evidence type="ECO:0000256" key="1">
    <source>
        <dbReference type="SAM" id="SignalP"/>
    </source>
</evidence>
<dbReference type="GeneID" id="50536441"/>
<dbReference type="RefSeq" id="WP_004724983.1">
    <property type="nucleotide sequence ID" value="NZ_CABLCD010000012.1"/>
</dbReference>
<proteinExistence type="predicted"/>
<reference evidence="2 3" key="1">
    <citation type="submission" date="2015-08" db="EMBL/GenBank/DDBJ databases">
        <title>Antibacterial properties of a collection of Vibrionaceae strains.</title>
        <authorList>
            <person name="Giubergia S."/>
        </authorList>
    </citation>
    <scope>NUCLEOTIDE SEQUENCE [LARGE SCALE GENOMIC DNA]</scope>
    <source>
        <strain evidence="2 3">S0821</strain>
    </source>
</reference>
<evidence type="ECO:0000313" key="2">
    <source>
        <dbReference type="EMBL" id="KQH85202.1"/>
    </source>
</evidence>
<feature type="signal peptide" evidence="1">
    <location>
        <begin position="1"/>
        <end position="17"/>
    </location>
</feature>
<name>A0A0Q2MBS9_VIBFU</name>
<gene>
    <name evidence="2" type="ORF">AMR76_14980</name>
</gene>
<dbReference type="PROSITE" id="PS51257">
    <property type="entry name" value="PROKAR_LIPOPROTEIN"/>
    <property type="match status" value="1"/>
</dbReference>
<accession>A0A0Q2MBS9</accession>
<organism evidence="2 3">
    <name type="scientific">Vibrio furnissii</name>
    <dbReference type="NCBI Taxonomy" id="29494"/>
    <lineage>
        <taxon>Bacteria</taxon>
        <taxon>Pseudomonadati</taxon>
        <taxon>Pseudomonadota</taxon>
        <taxon>Gammaproteobacteria</taxon>
        <taxon>Vibrionales</taxon>
        <taxon>Vibrionaceae</taxon>
        <taxon>Vibrio</taxon>
    </lineage>
</organism>
<evidence type="ECO:0000313" key="3">
    <source>
        <dbReference type="Proteomes" id="UP000051221"/>
    </source>
</evidence>